<keyword evidence="2" id="KW-0934">Plastid</keyword>
<dbReference type="RefSeq" id="YP_010156052.1">
    <property type="nucleotide sequence ID" value="NC_057222.1"/>
</dbReference>
<evidence type="ECO:0008006" key="3">
    <source>
        <dbReference type="Google" id="ProtNLM"/>
    </source>
</evidence>
<geneLocation type="plastid" evidence="2"/>
<accession>A0A7U1G3R4</accession>
<dbReference type="EMBL" id="MW292565">
    <property type="protein sequence ID" value="QQY85248.1"/>
    <property type="molecule type" value="Genomic_DNA"/>
</dbReference>
<reference evidence="2" key="1">
    <citation type="submission" date="2020-11" db="EMBL/GenBank/DDBJ databases">
        <title>Complete plastid genome of Cumathamnion serrulatum (Ceramiales, Florideophyceae, Rhodophyta).</title>
        <authorList>
            <person name="Kim H."/>
            <person name="Yoon H.S."/>
        </authorList>
    </citation>
    <scope>NUCLEOTIDE SEQUENCE</scope>
</reference>
<dbReference type="GeneID" id="67159593"/>
<organism evidence="2">
    <name type="scientific">Cumathamnion serrulatum</name>
    <dbReference type="NCBI Taxonomy" id="1206573"/>
    <lineage>
        <taxon>Eukaryota</taxon>
        <taxon>Rhodophyta</taxon>
        <taxon>Florideophyceae</taxon>
        <taxon>Rhodymeniophycidae</taxon>
        <taxon>Ceramiales</taxon>
        <taxon>Delesseriaceae</taxon>
        <taxon>Cumathamnion</taxon>
    </lineage>
</organism>
<dbReference type="AlphaFoldDB" id="A0A7U1G3R4"/>
<sequence length="636" mass="77786">MNLIYKLENSRFDNKLKKIYFFKYNPYILEVLFIKKLNLYNLKNTFLNNKSNAKLIKKNKKKTGYFNHIEYMNINNNKSKYIIVHFKINPVLKKIHIQNYKDLQINKNILISLFKSQLGLPINYTYINNTVNRIIYWYKSKGYQSIKVNYSYSKKKNTFNVSIFEGKIIKSYCLYDKSIFTIKQKYIIFYLNYLIKKELHILPGEILNIKQLELNISKLKKRYLIDSLSYQIKYDKHGFIIKIKYNLLKKNKFSIYHNQAIIKILLNTLKIFNLSNLNNENYKFTIKYFLNLQNKCQLYYSNSFYLKHNQKLFNLFISIITNKVIIFYFFIINNRTNNFNQILFCNTYFYDYLFSDNKYLLNDYFHYENYSYLLKIFKYRIKFYLGILNKVTITQYFIYKYYIYSKKICSIHFYRNRLSALTDYKLENIIQKKNNIIIKYKIKIKYNYLNLFTNYSVHKKQILKIYYHTYMRINTKKLDKESLFQYYSSKIEIKYQNFYHMPSIFNKHNILRIITKINFIIGSLREALNSQNYLMQKSMIDNLSNKLTVLLQMEYQIYLNKNYIFYIYSNYTSLNNIHFRYLFHHDCIKYYNNIYRPITVGIGMQINTPTIYMPSIKLEVKNSIDNQYLISCYCQI</sequence>
<proteinExistence type="predicted"/>
<keyword evidence="1" id="KW-0472">Membrane</keyword>
<evidence type="ECO:0000313" key="2">
    <source>
        <dbReference type="EMBL" id="QQY85248.1"/>
    </source>
</evidence>
<name>A0A7U1G3R4_9FLOR</name>
<dbReference type="Gene3D" id="3.10.20.310">
    <property type="entry name" value="membrane protein fhac"/>
    <property type="match status" value="1"/>
</dbReference>
<protein>
    <recommendedName>
        <fullName evidence="3">POTRA domain-containing protein</fullName>
    </recommendedName>
</protein>
<feature type="transmembrane region" description="Helical" evidence="1">
    <location>
        <begin position="312"/>
        <end position="331"/>
    </location>
</feature>
<keyword evidence="1" id="KW-0812">Transmembrane</keyword>
<evidence type="ECO:0000256" key="1">
    <source>
        <dbReference type="SAM" id="Phobius"/>
    </source>
</evidence>
<gene>
    <name evidence="2" type="primary">orf621</name>
</gene>
<keyword evidence="1" id="KW-1133">Transmembrane helix</keyword>